<name>A0AA86R1P7_9EUKA</name>
<reference evidence="2 3" key="2">
    <citation type="submission" date="2024-07" db="EMBL/GenBank/DDBJ databases">
        <authorList>
            <person name="Akdeniz Z."/>
        </authorList>
    </citation>
    <scope>NUCLEOTIDE SEQUENCE [LARGE SCALE GENOMIC DNA]</scope>
</reference>
<accession>A0AA86R1P7</accession>
<evidence type="ECO:0000313" key="3">
    <source>
        <dbReference type="Proteomes" id="UP001642409"/>
    </source>
</evidence>
<organism evidence="1">
    <name type="scientific">Hexamita inflata</name>
    <dbReference type="NCBI Taxonomy" id="28002"/>
    <lineage>
        <taxon>Eukaryota</taxon>
        <taxon>Metamonada</taxon>
        <taxon>Diplomonadida</taxon>
        <taxon>Hexamitidae</taxon>
        <taxon>Hexamitinae</taxon>
        <taxon>Hexamita</taxon>
    </lineage>
</organism>
<comment type="caution">
    <text evidence="1">The sequence shown here is derived from an EMBL/GenBank/DDBJ whole genome shotgun (WGS) entry which is preliminary data.</text>
</comment>
<protein>
    <submittedName>
        <fullName evidence="1">Uncharacterized protein</fullName>
    </submittedName>
</protein>
<evidence type="ECO:0000313" key="1">
    <source>
        <dbReference type="EMBL" id="CAI9964218.1"/>
    </source>
</evidence>
<dbReference type="EMBL" id="CATOUU010000972">
    <property type="protein sequence ID" value="CAI9964218.1"/>
    <property type="molecule type" value="Genomic_DNA"/>
</dbReference>
<reference evidence="1" key="1">
    <citation type="submission" date="2023-06" db="EMBL/GenBank/DDBJ databases">
        <authorList>
            <person name="Kurt Z."/>
        </authorList>
    </citation>
    <scope>NUCLEOTIDE SEQUENCE</scope>
</reference>
<gene>
    <name evidence="2" type="ORF">HINF_LOCUS14948</name>
    <name evidence="1" type="ORF">HINF_LOCUS51863</name>
</gene>
<dbReference type="AlphaFoldDB" id="A0AA86R1P7"/>
<dbReference type="EMBL" id="CAXDID020000035">
    <property type="protein sequence ID" value="CAL5996815.1"/>
    <property type="molecule type" value="Genomic_DNA"/>
</dbReference>
<dbReference type="Proteomes" id="UP001642409">
    <property type="component" value="Unassembled WGS sequence"/>
</dbReference>
<keyword evidence="3" id="KW-1185">Reference proteome</keyword>
<sequence length="648" mass="75696">MTDKAKLNKEYLAECARREKEFEQERQEYTQKLQTVFKAVHKLNVIHVGLYYQSRFNEVQPIVLGKDKKPIVEEPKPYFTSAAVGLFDSDKQKYLQFDISKQKRVDDQLELDRLRSFRLDDQWFCFAYKDQQQSSPAVHVFEARTLSSNNYAASVAAMKLEQKILLIAYSDNLDQTKIQISSCAVHNAVSSAMTNTQPEIKIEANGFTSVQGPLYNCLYEPSDQEIEMRIEEKQVVVTKENFELLKAERPNVKKLPPNQQQFVAFVAEQLKTYPNVVENLVQFKVTKEDFENQIKSDFLDDYLEFWFVNFINPTVEKDPEDEKKLYVSELNMTYSQDMRESWLETQKIILSHTRTILDQVVKKSDKTPLSTEFELVKYFMETITLFKQKGVPLPKQKKKDPEYFRQFRKRQENENKLLFEVEKQTLVWPEKAKSSFEHKDLKLQTDPRDIIAPFVDKAATSESLAKAFKLVLDIAQIPSVIVFGETVDGVSDFWNKVCIGQDWANVDVFRCCYLQDFRYFNIDDESLAETHFGVQKEVEKYVKCATLKLSYFSMARTLITETNLEQAIELITNNAVSNIRSKKSCTEQFCFTCSKEERDKIFNNFQNVDDAVSRELGENMRCDSWEVVQGENGRFLVVRFYFEKLGEK</sequence>
<evidence type="ECO:0000313" key="2">
    <source>
        <dbReference type="EMBL" id="CAL5996815.1"/>
    </source>
</evidence>
<proteinExistence type="predicted"/>